<feature type="compositionally biased region" description="Basic and acidic residues" evidence="6">
    <location>
        <begin position="188"/>
        <end position="201"/>
    </location>
</feature>
<feature type="domain" description="TF-B3" evidence="7">
    <location>
        <begin position="252"/>
        <end position="347"/>
    </location>
</feature>
<dbReference type="SMART" id="SM01019">
    <property type="entry name" value="B3"/>
    <property type="match status" value="2"/>
</dbReference>
<evidence type="ECO:0000313" key="9">
    <source>
        <dbReference type="Proteomes" id="UP000327085"/>
    </source>
</evidence>
<dbReference type="FunCoup" id="A0A5E4E4I8">
    <property type="interactions" value="87"/>
</dbReference>
<dbReference type="CDD" id="cd10017">
    <property type="entry name" value="B3_DNA"/>
    <property type="match status" value="2"/>
</dbReference>
<dbReference type="Proteomes" id="UP000327085">
    <property type="component" value="Chromosome 7"/>
</dbReference>
<keyword evidence="5" id="KW-0539">Nucleus</keyword>
<keyword evidence="3" id="KW-0238">DNA-binding</keyword>
<accession>A0A5E4E4I8</accession>
<dbReference type="SUPFAM" id="SSF101936">
    <property type="entry name" value="DNA-binding pseudobarrel domain"/>
    <property type="match status" value="2"/>
</dbReference>
<proteinExistence type="predicted"/>
<organism evidence="8 9">
    <name type="scientific">Prunus dulcis</name>
    <name type="common">Almond</name>
    <name type="synonym">Amygdalus dulcis</name>
    <dbReference type="NCBI Taxonomy" id="3755"/>
    <lineage>
        <taxon>Eukaryota</taxon>
        <taxon>Viridiplantae</taxon>
        <taxon>Streptophyta</taxon>
        <taxon>Embryophyta</taxon>
        <taxon>Tracheophyta</taxon>
        <taxon>Spermatophyta</taxon>
        <taxon>Magnoliopsida</taxon>
        <taxon>eudicotyledons</taxon>
        <taxon>Gunneridae</taxon>
        <taxon>Pentapetalae</taxon>
        <taxon>rosids</taxon>
        <taxon>fabids</taxon>
        <taxon>Rosales</taxon>
        <taxon>Rosaceae</taxon>
        <taxon>Amygdaloideae</taxon>
        <taxon>Amygdaleae</taxon>
        <taxon>Prunus</taxon>
    </lineage>
</organism>
<dbReference type="InterPro" id="IPR050655">
    <property type="entry name" value="Plant_B3_domain"/>
</dbReference>
<dbReference type="InterPro" id="IPR003340">
    <property type="entry name" value="B3_DNA-bd"/>
</dbReference>
<dbReference type="GO" id="GO:0005634">
    <property type="term" value="C:nucleus"/>
    <property type="evidence" value="ECO:0007669"/>
    <property type="project" value="UniProtKB-SubCell"/>
</dbReference>
<dbReference type="Pfam" id="PF02362">
    <property type="entry name" value="B3"/>
    <property type="match status" value="2"/>
</dbReference>
<evidence type="ECO:0000256" key="2">
    <source>
        <dbReference type="ARBA" id="ARBA00023015"/>
    </source>
</evidence>
<sequence length="347" mass="39588">MASLHDTPTSSAPIPHFFKIILDDTSKNIRIKIPMKFVMKYGEHLSSPVHLKLPNGAEWEIELRRCNNGGVWFDKGWPEFSKFCSLDYGNWLVFGYEGNSNFHVLIFDRTSTEVEYAITKPEMEETDYEEEDDNSVEILDGFPPCPRKAREKSPLPCPQPHKKMRTCGKAECNMNFRPTKTQTSLRNKASDCSRSEMKKEDESDDDSVETLDKFPLAPSEVKDRVGRMHASTTCGKSIAFQRAIAFESVSPSFTVVMRPSYIPYGPLTVPIRFARSFVKLRKQTVTLQVRERSWPVNLIGWNKESSAKLSGGWPAFATENCLRGGDVCTFELIERNDIVLKVHIFRN</sequence>
<dbReference type="InParanoid" id="A0A5E4E4I8"/>
<reference evidence="9" key="1">
    <citation type="journal article" date="2020" name="Plant J.">
        <title>Transposons played a major role in the diversification between the closely related almond and peach genomes: results from the almond genome sequence.</title>
        <authorList>
            <person name="Alioto T."/>
            <person name="Alexiou K.G."/>
            <person name="Bardil A."/>
            <person name="Barteri F."/>
            <person name="Castanera R."/>
            <person name="Cruz F."/>
            <person name="Dhingra A."/>
            <person name="Duval H."/>
            <person name="Fernandez I Marti A."/>
            <person name="Frias L."/>
            <person name="Galan B."/>
            <person name="Garcia J.L."/>
            <person name="Howad W."/>
            <person name="Gomez-Garrido J."/>
            <person name="Gut M."/>
            <person name="Julca I."/>
            <person name="Morata J."/>
            <person name="Puigdomenech P."/>
            <person name="Ribeca P."/>
            <person name="Rubio Cabetas M.J."/>
            <person name="Vlasova A."/>
            <person name="Wirthensohn M."/>
            <person name="Garcia-Mas J."/>
            <person name="Gabaldon T."/>
            <person name="Casacuberta J.M."/>
            <person name="Arus P."/>
        </authorList>
    </citation>
    <scope>NUCLEOTIDE SEQUENCE [LARGE SCALE GENOMIC DNA]</scope>
    <source>
        <strain evidence="9">cv. Texas</strain>
    </source>
</reference>
<gene>
    <name evidence="8" type="ORF">ALMOND_2B024895</name>
</gene>
<evidence type="ECO:0000313" key="8">
    <source>
        <dbReference type="EMBL" id="VVA09611.1"/>
    </source>
</evidence>
<feature type="domain" description="TF-B3" evidence="7">
    <location>
        <begin position="16"/>
        <end position="110"/>
    </location>
</feature>
<dbReference type="AlphaFoldDB" id="A0A5E4E4I8"/>
<comment type="subcellular location">
    <subcellularLocation>
        <location evidence="1">Nucleus</location>
    </subcellularLocation>
</comment>
<dbReference type="Gramene" id="VVA09611">
    <property type="protein sequence ID" value="VVA09611"/>
    <property type="gene ID" value="Prudul26B024895"/>
</dbReference>
<dbReference type="PANTHER" id="PTHR31920">
    <property type="entry name" value="B3 DOMAIN-CONTAINING"/>
    <property type="match status" value="1"/>
</dbReference>
<dbReference type="PROSITE" id="PS50863">
    <property type="entry name" value="B3"/>
    <property type="match status" value="2"/>
</dbReference>
<keyword evidence="2" id="KW-0805">Transcription regulation</keyword>
<name>A0A5E4E4I8_PRUDU</name>
<evidence type="ECO:0000256" key="6">
    <source>
        <dbReference type="SAM" id="MobiDB-lite"/>
    </source>
</evidence>
<dbReference type="InterPro" id="IPR015300">
    <property type="entry name" value="DNA-bd_pseudobarrel_sf"/>
</dbReference>
<protein>
    <submittedName>
        <fullName evidence="8">PREDICTED: B3</fullName>
    </submittedName>
</protein>
<evidence type="ECO:0000256" key="5">
    <source>
        <dbReference type="ARBA" id="ARBA00023242"/>
    </source>
</evidence>
<dbReference type="PANTHER" id="PTHR31920:SF108">
    <property type="entry name" value="B3 DOMAIN-CONTAINING TRANSCRIPTION FACTOR VRN1-LIKE"/>
    <property type="match status" value="1"/>
</dbReference>
<evidence type="ECO:0000256" key="3">
    <source>
        <dbReference type="ARBA" id="ARBA00023125"/>
    </source>
</evidence>
<keyword evidence="4" id="KW-0804">Transcription</keyword>
<dbReference type="EMBL" id="CABIKO010000001">
    <property type="protein sequence ID" value="VVA09611.1"/>
    <property type="molecule type" value="Genomic_DNA"/>
</dbReference>
<evidence type="ECO:0000259" key="7">
    <source>
        <dbReference type="PROSITE" id="PS50863"/>
    </source>
</evidence>
<evidence type="ECO:0000256" key="1">
    <source>
        <dbReference type="ARBA" id="ARBA00004123"/>
    </source>
</evidence>
<evidence type="ECO:0000256" key="4">
    <source>
        <dbReference type="ARBA" id="ARBA00023163"/>
    </source>
</evidence>
<dbReference type="Gene3D" id="2.40.330.10">
    <property type="entry name" value="DNA-binding pseudobarrel domain"/>
    <property type="match status" value="2"/>
</dbReference>
<dbReference type="GO" id="GO:0003677">
    <property type="term" value="F:DNA binding"/>
    <property type="evidence" value="ECO:0007669"/>
    <property type="project" value="UniProtKB-KW"/>
</dbReference>
<dbReference type="OMA" id="APIPHFF"/>
<feature type="region of interest" description="Disordered" evidence="6">
    <location>
        <begin position="179"/>
        <end position="209"/>
    </location>
</feature>